<organism evidence="2 3">
    <name type="scientific">Legionella cardiaca</name>
    <dbReference type="NCBI Taxonomy" id="1071983"/>
    <lineage>
        <taxon>Bacteria</taxon>
        <taxon>Pseudomonadati</taxon>
        <taxon>Pseudomonadota</taxon>
        <taxon>Gammaproteobacteria</taxon>
        <taxon>Legionellales</taxon>
        <taxon>Legionellaceae</taxon>
        <taxon>Legionella</taxon>
    </lineage>
</organism>
<feature type="domain" description="2-oxoacid dehydrogenase acyltransferase catalytic" evidence="1">
    <location>
        <begin position="456"/>
        <end position="520"/>
    </location>
</feature>
<dbReference type="Proteomes" id="UP001222087">
    <property type="component" value="Chromosome"/>
</dbReference>
<dbReference type="SUPFAM" id="SSF52777">
    <property type="entry name" value="CoA-dependent acyltransferases"/>
    <property type="match status" value="1"/>
</dbReference>
<dbReference type="EMBL" id="CP119078">
    <property type="protein sequence ID" value="WED43313.1"/>
    <property type="molecule type" value="Genomic_DNA"/>
</dbReference>
<dbReference type="SUPFAM" id="SSF47240">
    <property type="entry name" value="Ferritin-like"/>
    <property type="match status" value="1"/>
</dbReference>
<accession>A0ABY8AS12</accession>
<dbReference type="InterPro" id="IPR023213">
    <property type="entry name" value="CAT-like_dom_sf"/>
</dbReference>
<reference evidence="2 3" key="1">
    <citation type="submission" date="2023-02" db="EMBL/GenBank/DDBJ databases">
        <title>Genome Sequence of L. cardiaca H63T.</title>
        <authorList>
            <person name="Lopez A.E."/>
            <person name="Cianciotto N.P."/>
        </authorList>
    </citation>
    <scope>NUCLEOTIDE SEQUENCE [LARGE SCALE GENOMIC DNA]</scope>
    <source>
        <strain evidence="2 3">H63</strain>
    </source>
</reference>
<keyword evidence="3" id="KW-1185">Reference proteome</keyword>
<gene>
    <name evidence="2" type="ORF">PXX05_00625</name>
</gene>
<protein>
    <submittedName>
        <fullName evidence="2">2-oxo acid dehydrogenase subunit E2</fullName>
    </submittedName>
</protein>
<sequence>MMQTIKIDVGLSNVDELSELLRPSWGSEQWILEGWNQITPEEKALIKRRMDELFKNGLPFDLKHEKILYIYTFSMLAQLEVLAIQVPLKFEAKMSSPEHRKLMRTQLLDEIFHGMVFTKIVYLLCAPHALPPDYNDEIEILCDFIRNEDCPKIAVVLLNLIGEGWIEEIFKSLQRANIAPEVFTTIIEDEHRHVCEADLYRDIGLPDMALVRRKLDFLEKQLITNIFLQYKYMFSISALLGVDGVLEFLRNLHKKHSEQLAKINLEPNEDWVFLTKMWEEILPKVQEYTQNCYEVEMTPIRKVFMTQWENPSDPTMVGEFNINVSCIDFFNKKFPPETLTTLMLQTISKGMIENVSWRSFLSHGKMYQSKEAYVGLIVRLPDCDDHMGTIVFENCHTVTVQQLAVNIRNILQMMVYCFRKREQLEKEYPFLKNIVEKGLYEYRNGFYPYPIPGNAVVSLSNIGFFGYTGTKSPLRVNEAMKYTILEIERKPVWNKEKQIFEPQDMLPVSISADHRIFDGNSPVPRLIQKYFDEMFTKMMDEYSLTPSAPRNPDKKFIKLCEQLIANNLELGYKSLLALQTYWMDPMKFEHLLDSNFAKKMLAHFKWQEIVKD</sequence>
<evidence type="ECO:0000259" key="1">
    <source>
        <dbReference type="Pfam" id="PF00198"/>
    </source>
</evidence>
<dbReference type="InterPro" id="IPR001078">
    <property type="entry name" value="2-oxoacid_DH_actylTfrase"/>
</dbReference>
<dbReference type="Gene3D" id="3.30.559.10">
    <property type="entry name" value="Chloramphenicol acetyltransferase-like domain"/>
    <property type="match status" value="1"/>
</dbReference>
<name>A0ABY8AS12_9GAMM</name>
<evidence type="ECO:0000313" key="2">
    <source>
        <dbReference type="EMBL" id="WED43313.1"/>
    </source>
</evidence>
<dbReference type="Pfam" id="PF00198">
    <property type="entry name" value="2-oxoacid_dh"/>
    <property type="match status" value="1"/>
</dbReference>
<dbReference type="RefSeq" id="WP_275089126.1">
    <property type="nucleotide sequence ID" value="NZ_CP119078.1"/>
</dbReference>
<proteinExistence type="predicted"/>
<dbReference type="InterPro" id="IPR009078">
    <property type="entry name" value="Ferritin-like_SF"/>
</dbReference>
<evidence type="ECO:0000313" key="3">
    <source>
        <dbReference type="Proteomes" id="UP001222087"/>
    </source>
</evidence>